<gene>
    <name evidence="12" type="ORF">KUDE01_005021</name>
</gene>
<dbReference type="GO" id="GO:0002116">
    <property type="term" value="C:semaphorin receptor complex"/>
    <property type="evidence" value="ECO:0007669"/>
    <property type="project" value="TreeGrafter"/>
</dbReference>
<dbReference type="InterPro" id="IPR041019">
    <property type="entry name" value="TIG1_plexin"/>
</dbReference>
<dbReference type="GO" id="GO:0005886">
    <property type="term" value="C:plasma membrane"/>
    <property type="evidence" value="ECO:0007669"/>
    <property type="project" value="UniProtKB-SubCell"/>
</dbReference>
<dbReference type="Proteomes" id="UP001228049">
    <property type="component" value="Unassembled WGS sequence"/>
</dbReference>
<keyword evidence="13" id="KW-1185">Reference proteome</keyword>
<keyword evidence="6" id="KW-0677">Repeat</keyword>
<evidence type="ECO:0000313" key="12">
    <source>
        <dbReference type="EMBL" id="KAK1902057.1"/>
    </source>
</evidence>
<evidence type="ECO:0000256" key="10">
    <source>
        <dbReference type="ARBA" id="ARBA00023180"/>
    </source>
</evidence>
<dbReference type="EMBL" id="JASDAP010000006">
    <property type="protein sequence ID" value="KAK1902057.1"/>
    <property type="molecule type" value="Genomic_DNA"/>
</dbReference>
<feature type="domain" description="Plexin TIG" evidence="11">
    <location>
        <begin position="35"/>
        <end position="125"/>
    </location>
</feature>
<keyword evidence="2" id="KW-1003">Cell membrane</keyword>
<evidence type="ECO:0000313" key="13">
    <source>
        <dbReference type="Proteomes" id="UP001228049"/>
    </source>
</evidence>
<evidence type="ECO:0000256" key="7">
    <source>
        <dbReference type="ARBA" id="ARBA00022989"/>
    </source>
</evidence>
<dbReference type="GO" id="GO:0030334">
    <property type="term" value="P:regulation of cell migration"/>
    <property type="evidence" value="ECO:0007669"/>
    <property type="project" value="TreeGrafter"/>
</dbReference>
<evidence type="ECO:0000256" key="1">
    <source>
        <dbReference type="ARBA" id="ARBA00004251"/>
    </source>
</evidence>
<dbReference type="PANTHER" id="PTHR22625:SF35">
    <property type="entry name" value="PLEXIN-A1"/>
    <property type="match status" value="1"/>
</dbReference>
<keyword evidence="9" id="KW-1015">Disulfide bond</keyword>
<evidence type="ECO:0000256" key="6">
    <source>
        <dbReference type="ARBA" id="ARBA00022737"/>
    </source>
</evidence>
<dbReference type="AlphaFoldDB" id="A0AAD9CIW4"/>
<evidence type="ECO:0000256" key="5">
    <source>
        <dbReference type="ARBA" id="ARBA00022729"/>
    </source>
</evidence>
<evidence type="ECO:0000259" key="11">
    <source>
        <dbReference type="Pfam" id="PF17960"/>
    </source>
</evidence>
<name>A0AAD9CIW4_DISEL</name>
<keyword evidence="8" id="KW-0472">Membrane</keyword>
<reference evidence="12" key="1">
    <citation type="submission" date="2023-04" db="EMBL/GenBank/DDBJ databases">
        <title>Chromosome-level genome of Chaenocephalus aceratus.</title>
        <authorList>
            <person name="Park H."/>
        </authorList>
    </citation>
    <scope>NUCLEOTIDE SEQUENCE</scope>
    <source>
        <strain evidence="12">DE</strain>
        <tissue evidence="12">Muscle</tissue>
    </source>
</reference>
<dbReference type="InterPro" id="IPR031148">
    <property type="entry name" value="Plexin"/>
</dbReference>
<keyword evidence="5" id="KW-0732">Signal</keyword>
<evidence type="ECO:0000256" key="3">
    <source>
        <dbReference type="ARBA" id="ARBA00022553"/>
    </source>
</evidence>
<dbReference type="PANTHER" id="PTHR22625">
    <property type="entry name" value="PLEXIN"/>
    <property type="match status" value="1"/>
</dbReference>
<proteinExistence type="predicted"/>
<dbReference type="Pfam" id="PF17960">
    <property type="entry name" value="TIG_plexin"/>
    <property type="match status" value="1"/>
</dbReference>
<dbReference type="GO" id="GO:0017154">
    <property type="term" value="F:semaphorin receptor activity"/>
    <property type="evidence" value="ECO:0007669"/>
    <property type="project" value="InterPro"/>
</dbReference>
<comment type="subcellular location">
    <subcellularLocation>
        <location evidence="1">Cell membrane</location>
        <topology evidence="1">Single-pass type I membrane protein</topology>
    </subcellularLocation>
</comment>
<protein>
    <submittedName>
        <fullName evidence="12">Plexin-A1</fullName>
    </submittedName>
</protein>
<organism evidence="12 13">
    <name type="scientific">Dissostichus eleginoides</name>
    <name type="common">Patagonian toothfish</name>
    <name type="synonym">Dissostichus amissus</name>
    <dbReference type="NCBI Taxonomy" id="100907"/>
    <lineage>
        <taxon>Eukaryota</taxon>
        <taxon>Metazoa</taxon>
        <taxon>Chordata</taxon>
        <taxon>Craniata</taxon>
        <taxon>Vertebrata</taxon>
        <taxon>Euteleostomi</taxon>
        <taxon>Actinopterygii</taxon>
        <taxon>Neopterygii</taxon>
        <taxon>Teleostei</taxon>
        <taxon>Neoteleostei</taxon>
        <taxon>Acanthomorphata</taxon>
        <taxon>Eupercaria</taxon>
        <taxon>Perciformes</taxon>
        <taxon>Notothenioidei</taxon>
        <taxon>Nototheniidae</taxon>
        <taxon>Dissostichus</taxon>
    </lineage>
</organism>
<dbReference type="InterPro" id="IPR013783">
    <property type="entry name" value="Ig-like_fold"/>
</dbReference>
<accession>A0AAD9CIW4</accession>
<evidence type="ECO:0000256" key="9">
    <source>
        <dbReference type="ARBA" id="ARBA00023157"/>
    </source>
</evidence>
<keyword evidence="10" id="KW-0325">Glycoprotein</keyword>
<evidence type="ECO:0000256" key="8">
    <source>
        <dbReference type="ARBA" id="ARBA00023136"/>
    </source>
</evidence>
<evidence type="ECO:0000256" key="4">
    <source>
        <dbReference type="ARBA" id="ARBA00022692"/>
    </source>
</evidence>
<dbReference type="FunFam" id="2.60.40.10:FF:000131">
    <property type="entry name" value="Plexin A2"/>
    <property type="match status" value="1"/>
</dbReference>
<evidence type="ECO:0000256" key="2">
    <source>
        <dbReference type="ARBA" id="ARBA00022475"/>
    </source>
</evidence>
<keyword evidence="3" id="KW-0597">Phosphoprotein</keyword>
<feature type="non-terminal residue" evidence="12">
    <location>
        <position position="1"/>
    </location>
</feature>
<keyword evidence="4" id="KW-0812">Transmembrane</keyword>
<sequence>ILVNSVNPSRPAVLYEKVTVSKAGNPLLRDMLFSPDQQHIYTLTDKQLVLQAHNVPDLSAGVNCSFEDYVETEGQIQGGHIFCLSPSIREIIPITRNKGDKRVVKLYLKSKETGKKFASVDFVFYNCSVHQS</sequence>
<comment type="caution">
    <text evidence="12">The sequence shown here is derived from an EMBL/GenBank/DDBJ whole genome shotgun (WGS) entry which is preliminary data.</text>
</comment>
<dbReference type="Gene3D" id="2.60.40.10">
    <property type="entry name" value="Immunoglobulins"/>
    <property type="match status" value="1"/>
</dbReference>
<keyword evidence="7" id="KW-1133">Transmembrane helix</keyword>